<evidence type="ECO:0000256" key="1">
    <source>
        <dbReference type="ARBA" id="ARBA00004651"/>
    </source>
</evidence>
<dbReference type="EMBL" id="CP017903">
    <property type="protein sequence ID" value="ARP20947.1"/>
    <property type="molecule type" value="Genomic_DNA"/>
</dbReference>
<dbReference type="GO" id="GO:0016747">
    <property type="term" value="F:acyltransferase activity, transferring groups other than amino-acyl groups"/>
    <property type="evidence" value="ECO:0007669"/>
    <property type="project" value="InterPro"/>
</dbReference>
<dbReference type="SUPFAM" id="SSF52266">
    <property type="entry name" value="SGNH hydrolase"/>
    <property type="match status" value="1"/>
</dbReference>
<dbReference type="InterPro" id="IPR050879">
    <property type="entry name" value="Acyltransferase_3"/>
</dbReference>
<proteinExistence type="predicted"/>
<keyword evidence="2" id="KW-1003">Cell membrane</keyword>
<evidence type="ECO:0000313" key="11">
    <source>
        <dbReference type="EMBL" id="ARP20947.1"/>
    </source>
</evidence>
<feature type="transmembrane region" description="Helical" evidence="8">
    <location>
        <begin position="272"/>
        <end position="296"/>
    </location>
</feature>
<evidence type="ECO:0000256" key="2">
    <source>
        <dbReference type="ARBA" id="ARBA00022475"/>
    </source>
</evidence>
<reference evidence="11" key="1">
    <citation type="submission" date="2016-10" db="EMBL/GenBank/DDBJ databases">
        <title>The High Quality Genome of Vibrio alginolyticus K01M1.</title>
        <authorList>
            <person name="Wendling C."/>
            <person name="Chibani C.M."/>
            <person name="Hertel R."/>
            <person name="Sproer C."/>
            <person name="Bunk B."/>
            <person name="Overmann J."/>
            <person name="Roth O."/>
            <person name="Liesegang H."/>
        </authorList>
    </citation>
    <scope>NUCLEOTIDE SEQUENCE</scope>
    <source>
        <strain evidence="11">K05K4</strain>
    </source>
</reference>
<comment type="subcellular location">
    <subcellularLocation>
        <location evidence="1">Cell membrane</location>
        <topology evidence="1">Multi-pass membrane protein</topology>
    </subcellularLocation>
</comment>
<feature type="transmembrane region" description="Helical" evidence="8">
    <location>
        <begin position="308"/>
        <end position="326"/>
    </location>
</feature>
<dbReference type="GO" id="GO:0005886">
    <property type="term" value="C:plasma membrane"/>
    <property type="evidence" value="ECO:0007669"/>
    <property type="project" value="UniProtKB-SubCell"/>
</dbReference>
<evidence type="ECO:0000256" key="4">
    <source>
        <dbReference type="ARBA" id="ARBA00022692"/>
    </source>
</evidence>
<dbReference type="RefSeq" id="WP_086047441.1">
    <property type="nucleotide sequence ID" value="NZ_CP017890.1"/>
</dbReference>
<feature type="transmembrane region" description="Helical" evidence="8">
    <location>
        <begin position="187"/>
        <end position="207"/>
    </location>
</feature>
<evidence type="ECO:0000256" key="7">
    <source>
        <dbReference type="ARBA" id="ARBA00023315"/>
    </source>
</evidence>
<dbReference type="InterPro" id="IPR002656">
    <property type="entry name" value="Acyl_transf_3_dom"/>
</dbReference>
<gene>
    <name evidence="11" type="primary">oatA</name>
    <name evidence="11" type="ORF">K05K4_42270</name>
</gene>
<evidence type="ECO:0000256" key="6">
    <source>
        <dbReference type="ARBA" id="ARBA00023136"/>
    </source>
</evidence>
<dbReference type="Pfam" id="PF19040">
    <property type="entry name" value="SGNH"/>
    <property type="match status" value="1"/>
</dbReference>
<dbReference type="InterPro" id="IPR036514">
    <property type="entry name" value="SGNH_hydro_sf"/>
</dbReference>
<evidence type="ECO:0000256" key="8">
    <source>
        <dbReference type="SAM" id="Phobius"/>
    </source>
</evidence>
<dbReference type="AlphaFoldDB" id="A0A1W6TYN4"/>
<dbReference type="GO" id="GO:0009103">
    <property type="term" value="P:lipopolysaccharide biosynthetic process"/>
    <property type="evidence" value="ECO:0007669"/>
    <property type="project" value="TreeGrafter"/>
</dbReference>
<keyword evidence="5 8" id="KW-1133">Transmembrane helix</keyword>
<keyword evidence="4 8" id="KW-0812">Transmembrane</keyword>
<dbReference type="GO" id="GO:0016788">
    <property type="term" value="F:hydrolase activity, acting on ester bonds"/>
    <property type="evidence" value="ECO:0007669"/>
    <property type="project" value="UniProtKB-ARBA"/>
</dbReference>
<feature type="transmembrane region" description="Helical" evidence="8">
    <location>
        <begin position="31"/>
        <end position="51"/>
    </location>
</feature>
<keyword evidence="3 11" id="KW-0808">Transferase</keyword>
<feature type="transmembrane region" description="Helical" evidence="8">
    <location>
        <begin position="72"/>
        <end position="93"/>
    </location>
</feature>
<dbReference type="Pfam" id="PF01757">
    <property type="entry name" value="Acyl_transf_3"/>
    <property type="match status" value="1"/>
</dbReference>
<dbReference type="PANTHER" id="PTHR23028">
    <property type="entry name" value="ACETYLTRANSFERASE"/>
    <property type="match status" value="1"/>
</dbReference>
<feature type="transmembrane region" description="Helical" evidence="8">
    <location>
        <begin position="7"/>
        <end position="25"/>
    </location>
</feature>
<organism evidence="11">
    <name type="scientific">Vibrio alginolyticus</name>
    <dbReference type="NCBI Taxonomy" id="663"/>
    <lineage>
        <taxon>Bacteria</taxon>
        <taxon>Pseudomonadati</taxon>
        <taxon>Pseudomonadota</taxon>
        <taxon>Gammaproteobacteria</taxon>
        <taxon>Vibrionales</taxon>
        <taxon>Vibrionaceae</taxon>
        <taxon>Vibrio</taxon>
    </lineage>
</organism>
<feature type="transmembrane region" description="Helical" evidence="8">
    <location>
        <begin position="161"/>
        <end position="181"/>
    </location>
</feature>
<evidence type="ECO:0000256" key="5">
    <source>
        <dbReference type="ARBA" id="ARBA00022989"/>
    </source>
</evidence>
<protein>
    <submittedName>
        <fullName evidence="11">O-acetyltransferase OatA</fullName>
        <ecNumber evidence="11">2.3.1.-</ecNumber>
    </submittedName>
</protein>
<keyword evidence="6 8" id="KW-0472">Membrane</keyword>
<feature type="transmembrane region" description="Helical" evidence="8">
    <location>
        <begin position="338"/>
        <end position="359"/>
    </location>
</feature>
<feature type="domain" description="Acyltransferase 3" evidence="9">
    <location>
        <begin position="5"/>
        <end position="319"/>
    </location>
</feature>
<accession>A0A1W6TYN4</accession>
<evidence type="ECO:0000259" key="10">
    <source>
        <dbReference type="Pfam" id="PF19040"/>
    </source>
</evidence>
<evidence type="ECO:0000256" key="3">
    <source>
        <dbReference type="ARBA" id="ARBA00022679"/>
    </source>
</evidence>
<dbReference type="PANTHER" id="PTHR23028:SF53">
    <property type="entry name" value="ACYL_TRANSF_3 DOMAIN-CONTAINING PROTEIN"/>
    <property type="match status" value="1"/>
</dbReference>
<feature type="transmembrane region" description="Helical" evidence="8">
    <location>
        <begin position="219"/>
        <end position="235"/>
    </location>
</feature>
<dbReference type="InterPro" id="IPR043968">
    <property type="entry name" value="SGNH"/>
</dbReference>
<feature type="domain" description="SGNH" evidence="10">
    <location>
        <begin position="385"/>
        <end position="599"/>
    </location>
</feature>
<sequence length="616" mass="68758">MTYRAEVDGLRAIAVTLVILFHAGVEQFAGGFIGVDVFFVISGYLITTIVINDLENQKFSLGDFYERRIRRILPLLLVVIAVSYLMSWWLFLPQAHKDVGQFAVSSILSSSNILLYLKGHNYFGLEDQANPLFHTWSLGVEEQYYIVIPLLLMLLARGKNAFYLTFFIAVFALSLMTIVYASNDPDFAFYMIFSRAWELATGSLLALVMRKVQVQSNDTLATIGIVLILASALLFEKSQDGAGITLLVPVIGSALVILFASKDNVCGRLLSLKWVVFVGLISYSLYLWHIPLFVFYRYVLDATQDINIPLYVVTLFVLSYFTWRFIEKPFRSRKAMSMRTVSAVIVLLTLPLLTLGVIGHQNGGFPERSAFFEAMRVNNGYGLDCNGNTNVNDVCSSAPQPAIAVLGNSHSMVYVKRLSEVTPTGVVQLTQDSCAVGYVDILEAAGSISCRQFFNEAVDTILSTPSIRRVVISSNFNKELSQADYEASLTKLLNELKGKEVVVFGPTPSAPFAVGECLWKARLFGETEESACDFSPKQHHPQNVAKLVNYFEQFEHVEFVDLTDAICRNGVCRMRVGANNAMYTDDSHLSYKGAELVLGHYLNTTNEAQQFTYDRQ</sequence>
<feature type="transmembrane region" description="Helical" evidence="8">
    <location>
        <begin position="241"/>
        <end position="260"/>
    </location>
</feature>
<name>A0A1W6TYN4_VIBAL</name>
<keyword evidence="7 11" id="KW-0012">Acyltransferase</keyword>
<dbReference type="Gene3D" id="3.40.50.1110">
    <property type="entry name" value="SGNH hydrolase"/>
    <property type="match status" value="1"/>
</dbReference>
<dbReference type="EC" id="2.3.1.-" evidence="11"/>
<evidence type="ECO:0000259" key="9">
    <source>
        <dbReference type="Pfam" id="PF01757"/>
    </source>
</evidence>